<comment type="caution">
    <text evidence="1">The sequence shown here is derived from an EMBL/GenBank/DDBJ whole genome shotgun (WGS) entry which is preliminary data.</text>
</comment>
<dbReference type="Proteomes" id="UP001472677">
    <property type="component" value="Unassembled WGS sequence"/>
</dbReference>
<evidence type="ECO:0000313" key="2">
    <source>
        <dbReference type="Proteomes" id="UP001472677"/>
    </source>
</evidence>
<evidence type="ECO:0000313" key="1">
    <source>
        <dbReference type="EMBL" id="KAK8485624.1"/>
    </source>
</evidence>
<gene>
    <name evidence="1" type="ORF">V6N12_003489</name>
</gene>
<dbReference type="EMBL" id="JBBPBM010001266">
    <property type="protein sequence ID" value="KAK8485624.1"/>
    <property type="molecule type" value="Genomic_DNA"/>
</dbReference>
<organism evidence="1 2">
    <name type="scientific">Hibiscus sabdariffa</name>
    <name type="common">roselle</name>
    <dbReference type="NCBI Taxonomy" id="183260"/>
    <lineage>
        <taxon>Eukaryota</taxon>
        <taxon>Viridiplantae</taxon>
        <taxon>Streptophyta</taxon>
        <taxon>Embryophyta</taxon>
        <taxon>Tracheophyta</taxon>
        <taxon>Spermatophyta</taxon>
        <taxon>Magnoliopsida</taxon>
        <taxon>eudicotyledons</taxon>
        <taxon>Gunneridae</taxon>
        <taxon>Pentapetalae</taxon>
        <taxon>rosids</taxon>
        <taxon>malvids</taxon>
        <taxon>Malvales</taxon>
        <taxon>Malvaceae</taxon>
        <taxon>Malvoideae</taxon>
        <taxon>Hibiscus</taxon>
    </lineage>
</organism>
<protein>
    <submittedName>
        <fullName evidence="1">Uncharacterized protein</fullName>
    </submittedName>
</protein>
<name>A0ABR1ZY28_9ROSI</name>
<accession>A0ABR1ZY28</accession>
<keyword evidence="2" id="KW-1185">Reference proteome</keyword>
<sequence>MSCQATRFLLAFLENRPNVKPFFTIAHLHSIPKIFFITLVIKPSERIRPPVQIFYSQENRIAHAEQYLAMLLKLQRKQGSDPAYYKKVSHAY</sequence>
<reference evidence="1 2" key="1">
    <citation type="journal article" date="2024" name="G3 (Bethesda)">
        <title>Genome assembly of Hibiscus sabdariffa L. provides insights into metabolisms of medicinal natural products.</title>
        <authorList>
            <person name="Kim T."/>
        </authorList>
    </citation>
    <scope>NUCLEOTIDE SEQUENCE [LARGE SCALE GENOMIC DNA]</scope>
    <source>
        <strain evidence="1">TK-2024</strain>
        <tissue evidence="1">Old leaves</tissue>
    </source>
</reference>
<proteinExistence type="predicted"/>